<gene>
    <name evidence="2" type="ORF">HPS36_02145</name>
</gene>
<dbReference type="Proteomes" id="UP000505020">
    <property type="component" value="Chromosome"/>
</dbReference>
<dbReference type="KEGG" id="hsai:HPS36_02145"/>
<name>A0A7D3XTY3_9EURY</name>
<dbReference type="EMBL" id="CP053941">
    <property type="protein sequence ID" value="QKG91704.1"/>
    <property type="molecule type" value="Genomic_DNA"/>
</dbReference>
<proteinExistence type="predicted"/>
<evidence type="ECO:0000313" key="2">
    <source>
        <dbReference type="EMBL" id="QKG91704.1"/>
    </source>
</evidence>
<reference evidence="2 3" key="1">
    <citation type="submission" date="2020-05" db="EMBL/GenBank/DDBJ databases">
        <title>Halorubrum RHB-C sp.nov., an extremely halophilic archaeon isolated from solar salt farm.</title>
        <authorList>
            <person name="Ho H."/>
            <person name="Danganan R.E."/>
            <person name="Dedeles G.R."/>
            <person name="Kim S.-G."/>
        </authorList>
    </citation>
    <scope>NUCLEOTIDE SEQUENCE [LARGE SCALE GENOMIC DNA]</scope>
    <source>
        <strain evidence="2 3">RHB-C</strain>
    </source>
</reference>
<protein>
    <submittedName>
        <fullName evidence="2">Uncharacterized protein</fullName>
    </submittedName>
</protein>
<evidence type="ECO:0000256" key="1">
    <source>
        <dbReference type="SAM" id="MobiDB-lite"/>
    </source>
</evidence>
<dbReference type="GeneID" id="55593765"/>
<keyword evidence="3" id="KW-1185">Reference proteome</keyword>
<feature type="region of interest" description="Disordered" evidence="1">
    <location>
        <begin position="1"/>
        <end position="27"/>
    </location>
</feature>
<dbReference type="RefSeq" id="WP_173228342.1">
    <property type="nucleotide sequence ID" value="NZ_CP053941.1"/>
</dbReference>
<evidence type="ECO:0000313" key="3">
    <source>
        <dbReference type="Proteomes" id="UP000505020"/>
    </source>
</evidence>
<organism evidence="2 3">
    <name type="scientific">Halorubrum salinarum</name>
    <dbReference type="NCBI Taxonomy" id="2739057"/>
    <lineage>
        <taxon>Archaea</taxon>
        <taxon>Methanobacteriati</taxon>
        <taxon>Methanobacteriota</taxon>
        <taxon>Stenosarchaea group</taxon>
        <taxon>Halobacteria</taxon>
        <taxon>Halobacteriales</taxon>
        <taxon>Haloferacaceae</taxon>
        <taxon>Halorubrum</taxon>
    </lineage>
</organism>
<dbReference type="AlphaFoldDB" id="A0A7D3XTY3"/>
<sequence length="185" mass="20451">MSGTTRKPWEITGSAPLEPDVGPVDDGGPCGIGQCDRDATYRVAWPHFGSDEALCPFHLCRFRAHHGEVWSQMRELDVEDPDAHAVRGQRFVTLDEVPDQVAVDGEKMNRVALGVDGLALFDSAEPDDGMVLFATVNRRLEPVESTKVARSQAGRFVLWYRDHEGVYRWDPDAQAALYGGEPADV</sequence>
<accession>A0A7D3XTY3</accession>